<dbReference type="EMBL" id="CSAE01000521">
    <property type="protein sequence ID" value="COW43753.1"/>
    <property type="molecule type" value="Genomic_DNA"/>
</dbReference>
<keyword evidence="1" id="KW-0812">Transmembrane</keyword>
<evidence type="ECO:0000313" key="1">
    <source>
        <dbReference type="EMBL" id="COW43753.1"/>
    </source>
</evidence>
<name>A0A0U0S342_MYCTX</name>
<dbReference type="AlphaFoldDB" id="A0A0U0S342"/>
<sequence length="76" mass="7803">MLPGDWTVELNYLANSDGSMALALSDGPERKVPVHPGLNRVYARLPGAGDAITVRANTTALSLCIGAAPVGFLAPA</sequence>
<evidence type="ECO:0000313" key="2">
    <source>
        <dbReference type="Proteomes" id="UP000038802"/>
    </source>
</evidence>
<reference evidence="2" key="1">
    <citation type="submission" date="2015-03" db="EMBL/GenBank/DDBJ databases">
        <authorList>
            <consortium name="Pathogen Informatics"/>
        </authorList>
    </citation>
    <scope>NUCLEOTIDE SEQUENCE [LARGE SCALE GENOMIC DNA]</scope>
    <source>
        <strain evidence="2">K00500041</strain>
    </source>
</reference>
<accession>A0A0U0S342</accession>
<protein>
    <submittedName>
        <fullName evidence="1">Transmembrane protein</fullName>
    </submittedName>
</protein>
<organism evidence="1 2">
    <name type="scientific">Mycobacterium tuberculosis</name>
    <dbReference type="NCBI Taxonomy" id="1773"/>
    <lineage>
        <taxon>Bacteria</taxon>
        <taxon>Bacillati</taxon>
        <taxon>Actinomycetota</taxon>
        <taxon>Actinomycetes</taxon>
        <taxon>Mycobacteriales</taxon>
        <taxon>Mycobacteriaceae</taxon>
        <taxon>Mycobacterium</taxon>
        <taxon>Mycobacterium tuberculosis complex</taxon>
    </lineage>
</organism>
<dbReference type="Proteomes" id="UP000038802">
    <property type="component" value="Unassembled WGS sequence"/>
</dbReference>
<keyword evidence="1" id="KW-0472">Membrane</keyword>
<gene>
    <name evidence="1" type="ORF">ERS007703_03654</name>
</gene>
<proteinExistence type="predicted"/>